<dbReference type="Proteomes" id="UP000230557">
    <property type="component" value="Unassembled WGS sequence"/>
</dbReference>
<proteinExistence type="predicted"/>
<evidence type="ECO:0000256" key="1">
    <source>
        <dbReference type="SAM" id="Phobius"/>
    </source>
</evidence>
<organism evidence="2 3">
    <name type="scientific">Candidatus Doudnabacteria bacterium CG10_big_fil_rev_8_21_14_0_10_41_10</name>
    <dbReference type="NCBI Taxonomy" id="1974551"/>
    <lineage>
        <taxon>Bacteria</taxon>
        <taxon>Candidatus Doudnaibacteriota</taxon>
    </lineage>
</organism>
<keyword evidence="1" id="KW-0812">Transmembrane</keyword>
<name>A0A2H0VEL3_9BACT</name>
<dbReference type="AlphaFoldDB" id="A0A2H0VEL3"/>
<accession>A0A2H0VEL3</accession>
<evidence type="ECO:0008006" key="4">
    <source>
        <dbReference type="Google" id="ProtNLM"/>
    </source>
</evidence>
<feature type="transmembrane region" description="Helical" evidence="1">
    <location>
        <begin position="97"/>
        <end position="119"/>
    </location>
</feature>
<gene>
    <name evidence="2" type="ORF">COT91_05185</name>
</gene>
<keyword evidence="1" id="KW-0472">Membrane</keyword>
<protein>
    <recommendedName>
        <fullName evidence="4">Rod shape-determining protein MreD</fullName>
    </recommendedName>
</protein>
<keyword evidence="1" id="KW-1133">Transmembrane helix</keyword>
<feature type="transmembrane region" description="Helical" evidence="1">
    <location>
        <begin position="6"/>
        <end position="24"/>
    </location>
</feature>
<reference evidence="3" key="1">
    <citation type="submission" date="2017-09" db="EMBL/GenBank/DDBJ databases">
        <title>Depth-based differentiation of microbial function through sediment-hosted aquifers and enrichment of novel symbionts in the deep terrestrial subsurface.</title>
        <authorList>
            <person name="Probst A.J."/>
            <person name="Ladd B."/>
            <person name="Jarett J.K."/>
            <person name="Geller-Mcgrath D.E."/>
            <person name="Sieber C.M.K."/>
            <person name="Emerson J.B."/>
            <person name="Anantharaman K."/>
            <person name="Thomas B.C."/>
            <person name="Malmstrom R."/>
            <person name="Stieglmeier M."/>
            <person name="Klingl A."/>
            <person name="Woyke T."/>
            <person name="Ryan C.M."/>
            <person name="Banfield J.F."/>
        </authorList>
    </citation>
    <scope>NUCLEOTIDE SEQUENCE [LARGE SCALE GENOMIC DNA]</scope>
</reference>
<evidence type="ECO:0000313" key="3">
    <source>
        <dbReference type="Proteomes" id="UP000230557"/>
    </source>
</evidence>
<feature type="transmembrane region" description="Helical" evidence="1">
    <location>
        <begin position="66"/>
        <end position="85"/>
    </location>
</feature>
<comment type="caution">
    <text evidence="2">The sequence shown here is derived from an EMBL/GenBank/DDBJ whole genome shotgun (WGS) entry which is preliminary data.</text>
</comment>
<sequence>MTRTVIFFLVVIVIQIILSNLINFTSSIPNLFLILAAWIALFRQETDYIFIPAVGGIFLDLYSPDFFGFNFLLLFAVVVLLKRLVRMFVRPNPDLYVQIGFTFFAILIFNLIGAIFYSILESLGLVSGHFMSGFLNLGLVWEIIYSLLLAVPIGWIAGKMLVQTDIKKFGI</sequence>
<evidence type="ECO:0000313" key="2">
    <source>
        <dbReference type="EMBL" id="PIR96710.1"/>
    </source>
</evidence>
<feature type="transmembrane region" description="Helical" evidence="1">
    <location>
        <begin position="139"/>
        <end position="158"/>
    </location>
</feature>
<dbReference type="EMBL" id="PFAJ01000068">
    <property type="protein sequence ID" value="PIR96710.1"/>
    <property type="molecule type" value="Genomic_DNA"/>
</dbReference>